<organism evidence="1 2">
    <name type="scientific">Luteimonas aestuarii</name>
    <dbReference type="NCBI Taxonomy" id="453837"/>
    <lineage>
        <taxon>Bacteria</taxon>
        <taxon>Pseudomonadati</taxon>
        <taxon>Pseudomonadota</taxon>
        <taxon>Gammaproteobacteria</taxon>
        <taxon>Lysobacterales</taxon>
        <taxon>Lysobacteraceae</taxon>
        <taxon>Luteimonas</taxon>
    </lineage>
</organism>
<accession>A0A4R5TP00</accession>
<evidence type="ECO:0000313" key="1">
    <source>
        <dbReference type="EMBL" id="TDK24332.1"/>
    </source>
</evidence>
<name>A0A4R5TP00_9GAMM</name>
<evidence type="ECO:0000313" key="2">
    <source>
        <dbReference type="Proteomes" id="UP000294796"/>
    </source>
</evidence>
<sequence length="171" mass="18633">MCALSGKARKAQVRCRRKSRPDIRLVAATPDLRWNSHRCVENSRRFHACFPLSVPGARTMRRRSATVPTKRTSGRDWAAVADRRPTPVLPWAMHQKMVFLLTEGKAPVAVQIRCHRRSRPDTRLLAVASGPGGQVIAGSAEERNDVVPAGALGILGLGEETKKTPALPGSG</sequence>
<dbReference type="RefSeq" id="WP_133321665.1">
    <property type="nucleotide sequence ID" value="NZ_SMTF01000005.1"/>
</dbReference>
<dbReference type="Proteomes" id="UP000294796">
    <property type="component" value="Unassembled WGS sequence"/>
</dbReference>
<proteinExistence type="predicted"/>
<dbReference type="AlphaFoldDB" id="A0A4R5TP00"/>
<comment type="caution">
    <text evidence="1">The sequence shown here is derived from an EMBL/GenBank/DDBJ whole genome shotgun (WGS) entry which is preliminary data.</text>
</comment>
<gene>
    <name evidence="1" type="ORF">E2F46_08560</name>
</gene>
<dbReference type="EMBL" id="SMTF01000005">
    <property type="protein sequence ID" value="TDK24332.1"/>
    <property type="molecule type" value="Genomic_DNA"/>
</dbReference>
<reference evidence="1 2" key="1">
    <citation type="submission" date="2019-03" db="EMBL/GenBank/DDBJ databases">
        <title>Luteimonas zhaokaii sp.nov., isolated from the rectal contents of Plateau pika in Yushu, Qinghai Province, China.</title>
        <authorList>
            <person name="Zhang G."/>
        </authorList>
    </citation>
    <scope>NUCLEOTIDE SEQUENCE [LARGE SCALE GENOMIC DNA]</scope>
    <source>
        <strain evidence="1 2">B9</strain>
    </source>
</reference>
<protein>
    <submittedName>
        <fullName evidence="1">Uncharacterized protein</fullName>
    </submittedName>
</protein>
<keyword evidence="2" id="KW-1185">Reference proteome</keyword>